<proteinExistence type="predicted"/>
<dbReference type="SUPFAM" id="SSF52540">
    <property type="entry name" value="P-loop containing nucleoside triphosphate hydrolases"/>
    <property type="match status" value="1"/>
</dbReference>
<keyword evidence="2" id="KW-1185">Reference proteome</keyword>
<dbReference type="PANTHER" id="PTHR38605:SF1">
    <property type="entry name" value="ATPASE"/>
    <property type="match status" value="1"/>
</dbReference>
<dbReference type="EMBL" id="FQXG01000007">
    <property type="protein sequence ID" value="SHI08253.1"/>
    <property type="molecule type" value="Genomic_DNA"/>
</dbReference>
<gene>
    <name evidence="1" type="ORF">SAMN02745129_3947</name>
</gene>
<dbReference type="PANTHER" id="PTHR38605">
    <property type="entry name" value="ATPASE-RELATED"/>
    <property type="match status" value="1"/>
</dbReference>
<organism evidence="1 2">
    <name type="scientific">Ferrimonas marina</name>
    <dbReference type="NCBI Taxonomy" id="299255"/>
    <lineage>
        <taxon>Bacteria</taxon>
        <taxon>Pseudomonadati</taxon>
        <taxon>Pseudomonadota</taxon>
        <taxon>Gammaproteobacteria</taxon>
        <taxon>Alteromonadales</taxon>
        <taxon>Ferrimonadaceae</taxon>
        <taxon>Ferrimonas</taxon>
    </lineage>
</organism>
<dbReference type="Proteomes" id="UP000184268">
    <property type="component" value="Unassembled WGS sequence"/>
</dbReference>
<accession>A0A1M5Y9Q7</accession>
<protein>
    <recommendedName>
        <fullName evidence="3">YcjX family protein</fullName>
    </recommendedName>
</protein>
<dbReference type="STRING" id="299255.SAMN02745129_3947"/>
<name>A0A1M5Y9Q7_9GAMM</name>
<sequence length="469" mass="52498">MLPLSTCWDTMTPNKSHWRRWGRNLEQWAYRGLDQHLRVGITGLSGAGKTAFLTSLVHQLLHAEPQHLPMWQALSDGRLLGVQRQSQPDLALLPFDYDNAIAGLCANPPQWPPSTRGLSEIRLALRFAPAGGLKRQLIDHLTLYLDLVDYPGEWLLDLPMLNLEFADWSRQQWQMLSAPPWNETTGAWLAEVEQLSDEAGIEPLAAQYGSLLGELRQSLAATYLQPGRALLPAELAGTPILAFFPLSPQRLEQHDDPLVAVLRSRYDAYCEQVVKPFYRKHFARFDRQVVLVDTLGALDKGHAQITQMADAIQAIQQSFHYGPGSLLRRLFRPRIDKLLFAAGKADHITVDQHANLLSLTDSLMGQSGRLARFSGSKVETMVLSAIRASQQGQVDRGGLIPVIRGVDMAQQAVTRFPGEVPSQLPEPSFWQQQGFEFGRLAPPQLGSVQAPLPHMRMDHLIEWMLGDKM</sequence>
<dbReference type="InterPro" id="IPR007413">
    <property type="entry name" value="YcjX-like"/>
</dbReference>
<dbReference type="AlphaFoldDB" id="A0A1M5Y9Q7"/>
<dbReference type="InterPro" id="IPR027417">
    <property type="entry name" value="P-loop_NTPase"/>
</dbReference>
<dbReference type="Pfam" id="PF04317">
    <property type="entry name" value="DUF463"/>
    <property type="match status" value="1"/>
</dbReference>
<evidence type="ECO:0000313" key="2">
    <source>
        <dbReference type="Proteomes" id="UP000184268"/>
    </source>
</evidence>
<dbReference type="PIRSF" id="PIRSF019381">
    <property type="entry name" value="YcjX"/>
    <property type="match status" value="1"/>
</dbReference>
<dbReference type="CDD" id="cd02019">
    <property type="entry name" value="NK"/>
    <property type="match status" value="1"/>
</dbReference>
<reference evidence="1 2" key="1">
    <citation type="submission" date="2016-11" db="EMBL/GenBank/DDBJ databases">
        <authorList>
            <person name="Jaros S."/>
            <person name="Januszkiewicz K."/>
            <person name="Wedrychowicz H."/>
        </authorList>
    </citation>
    <scope>NUCLEOTIDE SEQUENCE [LARGE SCALE GENOMIC DNA]</scope>
    <source>
        <strain evidence="1 2">DSM 16917</strain>
    </source>
</reference>
<evidence type="ECO:0000313" key="1">
    <source>
        <dbReference type="EMBL" id="SHI08253.1"/>
    </source>
</evidence>
<evidence type="ECO:0008006" key="3">
    <source>
        <dbReference type="Google" id="ProtNLM"/>
    </source>
</evidence>